<dbReference type="OrthoDB" id="6153140at2759"/>
<keyword evidence="3" id="KW-1185">Reference proteome</keyword>
<reference evidence="2" key="1">
    <citation type="submission" date="2020-06" db="EMBL/GenBank/DDBJ databases">
        <title>Draft genome of Bugula neritina, a colonial animal packing powerful symbionts and potential medicines.</title>
        <authorList>
            <person name="Rayko M."/>
        </authorList>
    </citation>
    <scope>NUCLEOTIDE SEQUENCE [LARGE SCALE GENOMIC DNA]</scope>
    <source>
        <strain evidence="2">Kwan_BN1</strain>
    </source>
</reference>
<proteinExistence type="predicted"/>
<protein>
    <submittedName>
        <fullName evidence="2">PPP2R3A</fullName>
    </submittedName>
</protein>
<dbReference type="Gene3D" id="1.10.238.230">
    <property type="match status" value="1"/>
</dbReference>
<dbReference type="Proteomes" id="UP000593567">
    <property type="component" value="Unassembled WGS sequence"/>
</dbReference>
<comment type="caution">
    <text evidence="2">The sequence shown here is derived from an EMBL/GenBank/DDBJ whole genome shotgun (WGS) entry which is preliminary data.</text>
</comment>
<organism evidence="2 3">
    <name type="scientific">Bugula neritina</name>
    <name type="common">Brown bryozoan</name>
    <name type="synonym">Sertularia neritina</name>
    <dbReference type="NCBI Taxonomy" id="10212"/>
    <lineage>
        <taxon>Eukaryota</taxon>
        <taxon>Metazoa</taxon>
        <taxon>Spiralia</taxon>
        <taxon>Lophotrochozoa</taxon>
        <taxon>Bryozoa</taxon>
        <taxon>Gymnolaemata</taxon>
        <taxon>Cheilostomatida</taxon>
        <taxon>Flustrina</taxon>
        <taxon>Buguloidea</taxon>
        <taxon>Bugulidae</taxon>
        <taxon>Bugula</taxon>
    </lineage>
</organism>
<accession>A0A7J7JXV5</accession>
<name>A0A7J7JXV5_BUGNE</name>
<evidence type="ECO:0000256" key="1">
    <source>
        <dbReference type="SAM" id="MobiDB-lite"/>
    </source>
</evidence>
<gene>
    <name evidence="2" type="ORF">EB796_010466</name>
</gene>
<feature type="compositionally biased region" description="Pro residues" evidence="1">
    <location>
        <begin position="74"/>
        <end position="84"/>
    </location>
</feature>
<feature type="compositionally biased region" description="Polar residues" evidence="1">
    <location>
        <begin position="48"/>
        <end position="62"/>
    </location>
</feature>
<evidence type="ECO:0000313" key="2">
    <source>
        <dbReference type="EMBL" id="KAF6031230.1"/>
    </source>
</evidence>
<dbReference type="EMBL" id="VXIV02001632">
    <property type="protein sequence ID" value="KAF6031230.1"/>
    <property type="molecule type" value="Genomic_DNA"/>
</dbReference>
<dbReference type="AlphaFoldDB" id="A0A7J7JXV5"/>
<evidence type="ECO:0000313" key="3">
    <source>
        <dbReference type="Proteomes" id="UP000593567"/>
    </source>
</evidence>
<sequence>MALKPVLRYKIDELFMKWITDKAVQNSLNSSLAQILKGEIVTYATPQASESASLSNRRTQSPGKAISANRPASPSTPPCSPPPSKVTASPRSPRSRHRKSIAKKDKAAVSVSQSLVCDDAEASVKIPPFYFPLGRPLLGSGEVDISLKLAREYLQKSPKAQLKQEDMHGFCKVELCISPVGYVGYLYV</sequence>
<feature type="region of interest" description="Disordered" evidence="1">
    <location>
        <begin position="48"/>
        <end position="106"/>
    </location>
</feature>